<reference evidence="3 4" key="1">
    <citation type="submission" date="2018-09" db="EMBL/GenBank/DDBJ databases">
        <title>Gemmobacter lutimaris sp. nov., a marine bacterium isolated from tidal flat.</title>
        <authorList>
            <person name="Lee D.W."/>
            <person name="Yoo Y."/>
            <person name="Kim J.-J."/>
            <person name="Kim B.S."/>
        </authorList>
    </citation>
    <scope>NUCLEOTIDE SEQUENCE [LARGE SCALE GENOMIC DNA]</scope>
    <source>
        <strain evidence="3 4">YJ-T1-11</strain>
    </source>
</reference>
<dbReference type="Proteomes" id="UP000266649">
    <property type="component" value="Unassembled WGS sequence"/>
</dbReference>
<proteinExistence type="predicted"/>
<feature type="domain" description="PD-(D/E)XK endonuclease-like" evidence="2">
    <location>
        <begin position="574"/>
        <end position="758"/>
    </location>
</feature>
<accession>A0A398BMA2</accession>
<dbReference type="InterPro" id="IPR038726">
    <property type="entry name" value="PDDEXK_AddAB-type"/>
</dbReference>
<dbReference type="AlphaFoldDB" id="A0A398BMA2"/>
<feature type="region of interest" description="Disordered" evidence="1">
    <location>
        <begin position="524"/>
        <end position="550"/>
    </location>
</feature>
<evidence type="ECO:0000313" key="4">
    <source>
        <dbReference type="Proteomes" id="UP000266649"/>
    </source>
</evidence>
<evidence type="ECO:0000256" key="1">
    <source>
        <dbReference type="SAM" id="MobiDB-lite"/>
    </source>
</evidence>
<dbReference type="InterPro" id="IPR027417">
    <property type="entry name" value="P-loop_NTPase"/>
</dbReference>
<protein>
    <submittedName>
        <fullName evidence="3">PD-(D/E)XK nuclease family protein</fullName>
    </submittedName>
</protein>
<dbReference type="Pfam" id="PF12705">
    <property type="entry name" value="PDDEXK_1"/>
    <property type="match status" value="1"/>
</dbReference>
<dbReference type="SUPFAM" id="SSF52540">
    <property type="entry name" value="P-loop containing nucleoside triphosphate hydrolases"/>
    <property type="match status" value="1"/>
</dbReference>
<dbReference type="Gene3D" id="3.90.320.10">
    <property type="match status" value="1"/>
</dbReference>
<organism evidence="3 4">
    <name type="scientific">Gemmobacter lutimaris</name>
    <dbReference type="NCBI Taxonomy" id="2306023"/>
    <lineage>
        <taxon>Bacteria</taxon>
        <taxon>Pseudomonadati</taxon>
        <taxon>Pseudomonadota</taxon>
        <taxon>Alphaproteobacteria</taxon>
        <taxon>Rhodobacterales</taxon>
        <taxon>Paracoccaceae</taxon>
        <taxon>Gemmobacter</taxon>
    </lineage>
</organism>
<dbReference type="InterPro" id="IPR011604">
    <property type="entry name" value="PDDEXK-like_dom_sf"/>
</dbReference>
<evidence type="ECO:0000313" key="3">
    <source>
        <dbReference type="EMBL" id="RID90707.1"/>
    </source>
</evidence>
<dbReference type="EMBL" id="QXXQ01000011">
    <property type="protein sequence ID" value="RID90707.1"/>
    <property type="molecule type" value="Genomic_DNA"/>
</dbReference>
<evidence type="ECO:0000259" key="2">
    <source>
        <dbReference type="Pfam" id="PF12705"/>
    </source>
</evidence>
<comment type="caution">
    <text evidence="3">The sequence shown here is derived from an EMBL/GenBank/DDBJ whole genome shotgun (WGS) entry which is preliminary data.</text>
</comment>
<gene>
    <name evidence="3" type="ORF">D2N39_17035</name>
</gene>
<name>A0A398BMA2_9RHOB</name>
<sequence>MQTASPVTGAIRPVTTGLLRDSYLVPGASYDPDAALALRPRGPWMQSLAVAPTETGLAVRRALDALARATETLTPTEVQPERLPAGRARTHLGALRDMWSDLGGALPEDLHVWRHVIGAGAGAALEPLPLLAPIDCPHATAAETALARALHRQHGAVPAGLSEAWLARQPSRSASAPGALGHVQANLTSLAAPLDPDASLHVFGLRDPMEEAEFAAAMVQGWLDRGLLDGAHQAGLLVPEDPAYASALAEAFDRVGLPLSGAPAATSQRDPARDLIAVLLPVLRGPAPRTALASLVLSPLMPWPAATGRAIARELIARGYSRLWRGLEVPAAALFAALRPVASLPALFARLGEIDALLAPPGSLAPQIALLRSQSGERPDWPALQAFVEALPLPGPAAPRTLEGVSVFMEPDLPWRSVRRLIVLGMQGRSWPRPQPANPFFTETEIAQIGTATGLHLPGRASETARRLELFRRQLCAATEAAVLLAPARDMAGGVLPPTTAFALIARLLGAPDPTRLVLDPRALPEGQQPFGLTSRQPDPMAGHPDLPESGAVTLGRDLLALRGAAEAEPLPQSPSTLETLIVSPLAWLFEQIDARDRSWTPETLDVLVLGTLVHGVIERVFPPDTLPPAPEDMPRLTEAALTEVIARKAVWLAEPAWAAERASLSREALRVVRGWARFLSETGAVTLANEISLAGEHGGLLIAGRADGLLRLPDGRHLVIDLKRASAAKRRKRMELGWDLQVALYLAMLERPNLASPVTEIAGSPIITAYHTTLDGTVLTDGAGAGLPRAECPAADPANNALAHLAEVVAEVGAGRVRLNHAGDAERFEKERGITAYALAQDELVAALVLPEAEDDAEEGSDD</sequence>
<keyword evidence="4" id="KW-1185">Reference proteome</keyword>